<dbReference type="Proteomes" id="UP000826725">
    <property type="component" value="Chromosome"/>
</dbReference>
<name>A0A8D5FX08_9BACT</name>
<feature type="domain" description="Lactate racemase C-terminal" evidence="2">
    <location>
        <begin position="270"/>
        <end position="330"/>
    </location>
</feature>
<accession>A0A8D5FX08</accession>
<keyword evidence="4" id="KW-1185">Reference proteome</keyword>
<dbReference type="KEGG" id="dbk:DGMP_21950"/>
<sequence length="431" mass="48035">MKNSGRVCEIAFGKKFLPVTFPANSIDLSISNPSPRMNSTLFKRSLSRFLNKHPLDLSRPVIVVTDKTRLCDYPAYLPPLIEILKQYGMHPKSLRFIIAYGTHPVQSDEESRQLYGDTYDSFPFIHHDCDDIKLFVDLGKTSRGTPIRFRKDIMEASAVITIGPIVHHYFAGYGGGRKLLFPGCGERKAIYKNHSLYLEEKGLATGCQPGTLKNNPLAEDLAEIAARKPADMAIHGILDSHGHVCNMLVSNSNQEYHKACAIHGQHCEIETEPFDLVVASCGGFPKDINFIQSHKAIHNSAMFVKDGGLLIVYSECRDGIGSETFLPWFRMGSFKKAFKALGENYQGNGGTALAMMTKLKRIRIGMVTNLDIETCRLIGVEKWQNHEVEKLLASTETIPAWISNGSLLVKKESKRKNTVLHGGKYHLSGLK</sequence>
<proteinExistence type="predicted"/>
<feature type="domain" description="LarA-like N-terminal" evidence="1">
    <location>
        <begin position="58"/>
        <end position="203"/>
    </location>
</feature>
<dbReference type="GO" id="GO:0050043">
    <property type="term" value="F:lactate racemase activity"/>
    <property type="evidence" value="ECO:0007669"/>
    <property type="project" value="InterPro"/>
</dbReference>
<evidence type="ECO:0000259" key="1">
    <source>
        <dbReference type="Pfam" id="PF09861"/>
    </source>
</evidence>
<dbReference type="Pfam" id="PF21113">
    <property type="entry name" value="LarA_C"/>
    <property type="match status" value="1"/>
</dbReference>
<dbReference type="EMBL" id="AP024086">
    <property type="protein sequence ID" value="BCL61502.1"/>
    <property type="molecule type" value="Genomic_DNA"/>
</dbReference>
<evidence type="ECO:0000313" key="3">
    <source>
        <dbReference type="EMBL" id="BCL61502.1"/>
    </source>
</evidence>
<evidence type="ECO:0000313" key="4">
    <source>
        <dbReference type="Proteomes" id="UP000826725"/>
    </source>
</evidence>
<organism evidence="3 4">
    <name type="scientific">Desulfomarina profundi</name>
    <dbReference type="NCBI Taxonomy" id="2772557"/>
    <lineage>
        <taxon>Bacteria</taxon>
        <taxon>Pseudomonadati</taxon>
        <taxon>Thermodesulfobacteriota</taxon>
        <taxon>Desulfobulbia</taxon>
        <taxon>Desulfobulbales</taxon>
        <taxon>Desulfobulbaceae</taxon>
        <taxon>Desulfomarina</taxon>
    </lineage>
</organism>
<dbReference type="InterPro" id="IPR047926">
    <property type="entry name" value="Ni_dep_LarA"/>
</dbReference>
<dbReference type="InterPro" id="IPR018657">
    <property type="entry name" value="LarA-like_N"/>
</dbReference>
<evidence type="ECO:0000259" key="2">
    <source>
        <dbReference type="Pfam" id="PF21113"/>
    </source>
</evidence>
<reference evidence="3" key="1">
    <citation type="submission" date="2020-09" db="EMBL/GenBank/DDBJ databases">
        <title>Desulfogranum mesoprofundum gen. nov., sp. nov., a novel mesophilic, sulfate-reducing chemolithoautotroph isolated from a deep-sea hydrothermal vent chimney in the Suiyo Seamount.</title>
        <authorList>
            <person name="Hashimoto Y."/>
            <person name="Nakagawa S."/>
        </authorList>
    </citation>
    <scope>NUCLEOTIDE SEQUENCE</scope>
    <source>
        <strain evidence="3">KT2</strain>
    </source>
</reference>
<protein>
    <recommendedName>
        <fullName evidence="5">LarA-like N-terminal domain-containing protein</fullName>
    </recommendedName>
</protein>
<dbReference type="RefSeq" id="WP_228853949.1">
    <property type="nucleotide sequence ID" value="NZ_AP024086.1"/>
</dbReference>
<dbReference type="InterPro" id="IPR048520">
    <property type="entry name" value="LarA_C"/>
</dbReference>
<dbReference type="PANTHER" id="PTHR33171:SF17">
    <property type="entry name" value="LARA-LIKE N-TERMINAL DOMAIN-CONTAINING PROTEIN"/>
    <property type="match status" value="1"/>
</dbReference>
<dbReference type="Pfam" id="PF09861">
    <property type="entry name" value="Lar_N"/>
    <property type="match status" value="1"/>
</dbReference>
<dbReference type="NCBIfam" id="NF033504">
    <property type="entry name" value="Ni_dep_LarA"/>
    <property type="match status" value="1"/>
</dbReference>
<evidence type="ECO:0008006" key="5">
    <source>
        <dbReference type="Google" id="ProtNLM"/>
    </source>
</evidence>
<gene>
    <name evidence="3" type="ORF">DGMP_21950</name>
</gene>
<dbReference type="InterPro" id="IPR048068">
    <property type="entry name" value="LarA-like"/>
</dbReference>
<dbReference type="PANTHER" id="PTHR33171">
    <property type="entry name" value="LAR_N DOMAIN-CONTAINING PROTEIN"/>
    <property type="match status" value="1"/>
</dbReference>
<dbReference type="AlphaFoldDB" id="A0A8D5FX08"/>